<dbReference type="EnsemblPlants" id="OGLUM03G23860.1">
    <property type="protein sequence ID" value="OGLUM03G23860.1"/>
    <property type="gene ID" value="OGLUM03G23860"/>
</dbReference>
<sequence>MVLTIIAYDFFLQGVDVFYSDAPLPGVRGKRRADELPSGERPSKRTASGTTCAGTPGRVVGGPKGFGKLSTQDDPGRAESSLGVKGAGAQADPEPTPAAAEEQADAYGDAAPGTQAAADGVKAGVPPPSRVQPGSTLIDTALGARAGAEGVKAGDVSTQSGGEDDRGLREQAPGTQPSGGDGAAECATGSSRPGGDAGARTNAGGRLSSSLRRSLPCAFSPLGAEGGPGRRAGKEATGDNEEEVEDIPHRQRALPWTNYISPLQASRFQVGQQEREALKKVFDDAADKADAEAMNEAGIILMQKNAGLPKRRRPVAKTSAAKLTAKLEEALKESNDLRTQLAGNFCLSFALIGFVLALWIDFSFPAVAQATIESDAAEKEQLAKDLKDKTTAFDNFAS</sequence>
<protein>
    <submittedName>
        <fullName evidence="2">Uncharacterized protein</fullName>
    </submittedName>
</protein>
<keyword evidence="3" id="KW-1185">Reference proteome</keyword>
<evidence type="ECO:0000313" key="3">
    <source>
        <dbReference type="Proteomes" id="UP000026961"/>
    </source>
</evidence>
<accession>A0A0D9Z9I3</accession>
<feature type="region of interest" description="Disordered" evidence="1">
    <location>
        <begin position="148"/>
        <end position="248"/>
    </location>
</feature>
<reference evidence="2" key="1">
    <citation type="submission" date="2015-04" db="UniProtKB">
        <authorList>
            <consortium name="EnsemblPlants"/>
        </authorList>
    </citation>
    <scope>IDENTIFICATION</scope>
</reference>
<evidence type="ECO:0000313" key="2">
    <source>
        <dbReference type="EnsemblPlants" id="OGLUM03G23860.1"/>
    </source>
</evidence>
<organism evidence="2">
    <name type="scientific">Oryza glumipatula</name>
    <dbReference type="NCBI Taxonomy" id="40148"/>
    <lineage>
        <taxon>Eukaryota</taxon>
        <taxon>Viridiplantae</taxon>
        <taxon>Streptophyta</taxon>
        <taxon>Embryophyta</taxon>
        <taxon>Tracheophyta</taxon>
        <taxon>Spermatophyta</taxon>
        <taxon>Magnoliopsida</taxon>
        <taxon>Liliopsida</taxon>
        <taxon>Poales</taxon>
        <taxon>Poaceae</taxon>
        <taxon>BOP clade</taxon>
        <taxon>Oryzoideae</taxon>
        <taxon>Oryzeae</taxon>
        <taxon>Oryzinae</taxon>
        <taxon>Oryza</taxon>
    </lineage>
</organism>
<feature type="compositionally biased region" description="Low complexity" evidence="1">
    <location>
        <begin position="89"/>
        <end position="111"/>
    </location>
</feature>
<dbReference type="AlphaFoldDB" id="A0A0D9Z9I3"/>
<dbReference type="Gramene" id="OGLUM03G23860.1">
    <property type="protein sequence ID" value="OGLUM03G23860.1"/>
    <property type="gene ID" value="OGLUM03G23860"/>
</dbReference>
<dbReference type="HOGENOM" id="CLU_693323_0_0_1"/>
<evidence type="ECO:0000256" key="1">
    <source>
        <dbReference type="SAM" id="MobiDB-lite"/>
    </source>
</evidence>
<dbReference type="Proteomes" id="UP000026961">
    <property type="component" value="Chromosome 3"/>
</dbReference>
<name>A0A0D9Z9I3_9ORYZ</name>
<feature type="compositionally biased region" description="Low complexity" evidence="1">
    <location>
        <begin position="206"/>
        <end position="215"/>
    </location>
</feature>
<proteinExistence type="predicted"/>
<reference evidence="2" key="2">
    <citation type="submission" date="2018-05" db="EMBL/GenBank/DDBJ databases">
        <title>OgluRS3 (Oryza glumaepatula Reference Sequence Version 3).</title>
        <authorList>
            <person name="Zhang J."/>
            <person name="Kudrna D."/>
            <person name="Lee S."/>
            <person name="Talag J."/>
            <person name="Welchert J."/>
            <person name="Wing R.A."/>
        </authorList>
    </citation>
    <scope>NUCLEOTIDE SEQUENCE [LARGE SCALE GENOMIC DNA]</scope>
</reference>
<feature type="region of interest" description="Disordered" evidence="1">
    <location>
        <begin position="23"/>
        <end position="135"/>
    </location>
</feature>